<organism evidence="1 2">
    <name type="scientific">Glossina palpalis gambiensis</name>
    <dbReference type="NCBI Taxonomy" id="67801"/>
    <lineage>
        <taxon>Eukaryota</taxon>
        <taxon>Metazoa</taxon>
        <taxon>Ecdysozoa</taxon>
        <taxon>Arthropoda</taxon>
        <taxon>Hexapoda</taxon>
        <taxon>Insecta</taxon>
        <taxon>Pterygota</taxon>
        <taxon>Neoptera</taxon>
        <taxon>Endopterygota</taxon>
        <taxon>Diptera</taxon>
        <taxon>Brachycera</taxon>
        <taxon>Muscomorpha</taxon>
        <taxon>Hippoboscoidea</taxon>
        <taxon>Glossinidae</taxon>
        <taxon>Glossina</taxon>
    </lineage>
</organism>
<reference evidence="1" key="2">
    <citation type="submission" date="2020-05" db="UniProtKB">
        <authorList>
            <consortium name="EnsemblMetazoa"/>
        </authorList>
    </citation>
    <scope>IDENTIFICATION</scope>
    <source>
        <strain evidence="1">IAEA</strain>
    </source>
</reference>
<evidence type="ECO:0000313" key="2">
    <source>
        <dbReference type="Proteomes" id="UP000092460"/>
    </source>
</evidence>
<accession>A0A1B0BA19</accession>
<evidence type="ECO:0000313" key="1">
    <source>
        <dbReference type="EnsemblMetazoa" id="GPPI023568-PA"/>
    </source>
</evidence>
<reference evidence="2" key="1">
    <citation type="submission" date="2015-01" db="EMBL/GenBank/DDBJ databases">
        <authorList>
            <person name="Aksoy S."/>
            <person name="Warren W."/>
            <person name="Wilson R.K."/>
        </authorList>
    </citation>
    <scope>NUCLEOTIDE SEQUENCE [LARGE SCALE GENOMIC DNA]</scope>
    <source>
        <strain evidence="2">IAEA</strain>
    </source>
</reference>
<protein>
    <submittedName>
        <fullName evidence="1">Uncharacterized protein</fullName>
    </submittedName>
</protein>
<dbReference type="VEuPathDB" id="VectorBase:GPPI023568"/>
<dbReference type="Proteomes" id="UP000092460">
    <property type="component" value="Unassembled WGS sequence"/>
</dbReference>
<name>A0A1B0BA19_9MUSC</name>
<proteinExistence type="predicted"/>
<keyword evidence="2" id="KW-1185">Reference proteome</keyword>
<sequence>MKNNGKGCQEYSMISLMNHIFKIFLGIIQQRLYVLWLTGQASKVEKALQPKLAETITSKKIKPKILLEIKDLDESTEKPDIIDTTLKATDEERWK</sequence>
<dbReference type="EMBL" id="JXJN01010692">
    <property type="status" value="NOT_ANNOTATED_CDS"/>
    <property type="molecule type" value="Genomic_DNA"/>
</dbReference>
<dbReference type="AlphaFoldDB" id="A0A1B0BA19"/>
<dbReference type="EnsemblMetazoa" id="GPPI023568-RA">
    <property type="protein sequence ID" value="GPPI023568-PA"/>
    <property type="gene ID" value="GPPI023568"/>
</dbReference>